<gene>
    <name evidence="3" type="ORF">CVLEPA_LOCUS6369</name>
</gene>
<evidence type="ECO:0000313" key="3">
    <source>
        <dbReference type="EMBL" id="CAK8676953.1"/>
    </source>
</evidence>
<proteinExistence type="predicted"/>
<comment type="cofactor">
    <cofactor evidence="1">
        <name>Fe cation</name>
        <dbReference type="ChEBI" id="CHEBI:24875"/>
    </cofactor>
</comment>
<feature type="compositionally biased region" description="Basic and acidic residues" evidence="2">
    <location>
        <begin position="1"/>
        <end position="30"/>
    </location>
</feature>
<evidence type="ECO:0008006" key="5">
    <source>
        <dbReference type="Google" id="ProtNLM"/>
    </source>
</evidence>
<sequence>MEGKRKLEEESENVKKTNKHAKAEDKENVEQKPMPDVYVVAPPQPHVKKVGQLTSEQLKHYFDKGWLVLKDFFPTKKLDEARKAVDVLVDELANKLYKAGKISNKHEDKDFFNRLTYLEGEFKGTAVLLHKQGILPNSFQNLWADEKMLNVVEQIIGPEIAGHPVWNLRTKTPHNEQTTVPWHQDNAYLAPCSLETLQLTAWIPLVNANMVNGCMQVASGGHRKGITAKHTCCAGGTWYVQLEEQDMVKELGVDLLKDVTTCEVPYGGVLLMNNAIPHQSLENRSEIIRWSLDLRWQRPDKDNGFYGLKKSVLMKTSKNPNYKIDWSEMAGMNRTKKQMDASGEDNDEFSTEISGPWMQRWEIVHHNRHTETVKPDKSTWHKA</sequence>
<dbReference type="Gene3D" id="2.60.120.620">
    <property type="entry name" value="q2cbj1_9rhob like domain"/>
    <property type="match status" value="1"/>
</dbReference>
<name>A0ABP0FFV6_CLALP</name>
<organism evidence="3 4">
    <name type="scientific">Clavelina lepadiformis</name>
    <name type="common">Light-bulb sea squirt</name>
    <name type="synonym">Ascidia lepadiformis</name>
    <dbReference type="NCBI Taxonomy" id="159417"/>
    <lineage>
        <taxon>Eukaryota</taxon>
        <taxon>Metazoa</taxon>
        <taxon>Chordata</taxon>
        <taxon>Tunicata</taxon>
        <taxon>Ascidiacea</taxon>
        <taxon>Aplousobranchia</taxon>
        <taxon>Clavelinidae</taxon>
        <taxon>Clavelina</taxon>
    </lineage>
</organism>
<reference evidence="3 4" key="1">
    <citation type="submission" date="2024-02" db="EMBL/GenBank/DDBJ databases">
        <authorList>
            <person name="Daric V."/>
            <person name="Darras S."/>
        </authorList>
    </citation>
    <scope>NUCLEOTIDE SEQUENCE [LARGE SCALE GENOMIC DNA]</scope>
</reference>
<dbReference type="PANTHER" id="PTHR20883">
    <property type="entry name" value="PHYTANOYL-COA DIOXYGENASE DOMAIN CONTAINING 1"/>
    <property type="match status" value="1"/>
</dbReference>
<dbReference type="PANTHER" id="PTHR20883:SF14">
    <property type="entry name" value="PHYTANOYL-COA DIOXYGENASE"/>
    <property type="match status" value="1"/>
</dbReference>
<dbReference type="EMBL" id="CAWYQH010000035">
    <property type="protein sequence ID" value="CAK8676953.1"/>
    <property type="molecule type" value="Genomic_DNA"/>
</dbReference>
<evidence type="ECO:0000256" key="2">
    <source>
        <dbReference type="SAM" id="MobiDB-lite"/>
    </source>
</evidence>
<dbReference type="InterPro" id="IPR008775">
    <property type="entry name" value="Phytyl_CoA_dOase-like"/>
</dbReference>
<dbReference type="Pfam" id="PF05721">
    <property type="entry name" value="PhyH"/>
    <property type="match status" value="1"/>
</dbReference>
<accession>A0ABP0FFV6</accession>
<comment type="caution">
    <text evidence="3">The sequence shown here is derived from an EMBL/GenBank/DDBJ whole genome shotgun (WGS) entry which is preliminary data.</text>
</comment>
<dbReference type="SUPFAM" id="SSF51197">
    <property type="entry name" value="Clavaminate synthase-like"/>
    <property type="match status" value="1"/>
</dbReference>
<protein>
    <recommendedName>
        <fullName evidence="5">Phytanoyl-CoA dioxygenase</fullName>
    </recommendedName>
</protein>
<evidence type="ECO:0000256" key="1">
    <source>
        <dbReference type="ARBA" id="ARBA00001962"/>
    </source>
</evidence>
<dbReference type="Proteomes" id="UP001642483">
    <property type="component" value="Unassembled WGS sequence"/>
</dbReference>
<evidence type="ECO:0000313" key="4">
    <source>
        <dbReference type="Proteomes" id="UP001642483"/>
    </source>
</evidence>
<feature type="region of interest" description="Disordered" evidence="2">
    <location>
        <begin position="1"/>
        <end position="35"/>
    </location>
</feature>
<keyword evidence="4" id="KW-1185">Reference proteome</keyword>